<dbReference type="PANTHER" id="PTHR23150">
    <property type="entry name" value="SULFATASE MODIFYING FACTOR 1, 2"/>
    <property type="match status" value="1"/>
</dbReference>
<dbReference type="Gene3D" id="3.90.1580.10">
    <property type="entry name" value="paralog of FGE (formylglycine-generating enzyme)"/>
    <property type="match status" value="1"/>
</dbReference>
<sequence length="322" mass="35346">MNTRVSPCCVPSKQHAEVLKASQQTATDRIRITSGSTEDMVLLPGGRFLMGSESADSFPDDGEGPVRPVTVDAFWMDRFVVRNRDFAAFVEATQYVTEAERIGWSFVFAGDLPAGSEGHAPAQVHGAEWWKAVEGATWTHPEGPTSNIDARTDHPAVHVSWNDAAVFAAWAGKRLPTEAEWEFAARGGLEQAAYPWGDTLTPDGKHLCNIWQGVFPASNTAEDGFTATCPADAFPPNGYGLYGMTGNTWEWIADWSHSTWHQHATRHNPMGPPEGVARVLKGGSYLCHRSYCNRYRVAARSSNTPDSATTNISFRCVRDTDR</sequence>
<evidence type="ECO:0000313" key="2">
    <source>
        <dbReference type="EMBL" id="SEB43162.1"/>
    </source>
</evidence>
<dbReference type="InterPro" id="IPR005532">
    <property type="entry name" value="SUMF_dom"/>
</dbReference>
<dbReference type="Pfam" id="PF03781">
    <property type="entry name" value="FGE-sulfatase"/>
    <property type="match status" value="1"/>
</dbReference>
<dbReference type="EMBL" id="FNSD01000001">
    <property type="protein sequence ID" value="SEB43162.1"/>
    <property type="molecule type" value="Genomic_DNA"/>
</dbReference>
<feature type="domain" description="Sulfatase-modifying factor enzyme-like" evidence="1">
    <location>
        <begin position="37"/>
        <end position="318"/>
    </location>
</feature>
<dbReference type="SUPFAM" id="SSF56436">
    <property type="entry name" value="C-type lectin-like"/>
    <property type="match status" value="1"/>
</dbReference>
<protein>
    <submittedName>
        <fullName evidence="2">Formylglycine-generating enzyme, required for sulfatase activity, contains SUMF1/FGE domain</fullName>
    </submittedName>
</protein>
<dbReference type="PANTHER" id="PTHR23150:SF19">
    <property type="entry name" value="FORMYLGLYCINE-GENERATING ENZYME"/>
    <property type="match status" value="1"/>
</dbReference>
<gene>
    <name evidence="2" type="ORF">SAMN05443244_0476</name>
</gene>
<accession>A0A1H4JC50</accession>
<organism evidence="2 3">
    <name type="scientific">Terriglobus roseus</name>
    <dbReference type="NCBI Taxonomy" id="392734"/>
    <lineage>
        <taxon>Bacteria</taxon>
        <taxon>Pseudomonadati</taxon>
        <taxon>Acidobacteriota</taxon>
        <taxon>Terriglobia</taxon>
        <taxon>Terriglobales</taxon>
        <taxon>Acidobacteriaceae</taxon>
        <taxon>Terriglobus</taxon>
    </lineage>
</organism>
<evidence type="ECO:0000259" key="1">
    <source>
        <dbReference type="Pfam" id="PF03781"/>
    </source>
</evidence>
<reference evidence="2 3" key="1">
    <citation type="submission" date="2016-10" db="EMBL/GenBank/DDBJ databases">
        <authorList>
            <person name="de Groot N.N."/>
        </authorList>
    </citation>
    <scope>NUCLEOTIDE SEQUENCE [LARGE SCALE GENOMIC DNA]</scope>
    <source>
        <strain evidence="2 3">AB35.6</strain>
    </source>
</reference>
<dbReference type="GO" id="GO:0120147">
    <property type="term" value="F:formylglycine-generating oxidase activity"/>
    <property type="evidence" value="ECO:0007669"/>
    <property type="project" value="TreeGrafter"/>
</dbReference>
<dbReference type="InterPro" id="IPR051043">
    <property type="entry name" value="Sulfatase_Mod_Factor_Kinase"/>
</dbReference>
<evidence type="ECO:0000313" key="3">
    <source>
        <dbReference type="Proteomes" id="UP000182409"/>
    </source>
</evidence>
<dbReference type="InterPro" id="IPR042095">
    <property type="entry name" value="SUMF_sf"/>
</dbReference>
<proteinExistence type="predicted"/>
<dbReference type="InterPro" id="IPR016187">
    <property type="entry name" value="CTDL_fold"/>
</dbReference>
<name>A0A1H4JC50_9BACT</name>
<dbReference type="RefSeq" id="WP_074652175.1">
    <property type="nucleotide sequence ID" value="NZ_FNSD01000001.1"/>
</dbReference>
<dbReference type="Proteomes" id="UP000182409">
    <property type="component" value="Unassembled WGS sequence"/>
</dbReference>
<dbReference type="AlphaFoldDB" id="A0A1H4JC50"/>